<name>A0ABS8B911_9ACTN</name>
<comment type="caution">
    <text evidence="2">The sequence shown here is derived from an EMBL/GenBank/DDBJ whole genome shotgun (WGS) entry which is preliminary data.</text>
</comment>
<proteinExistence type="predicted"/>
<dbReference type="Proteomes" id="UP001199054">
    <property type="component" value="Unassembled WGS sequence"/>
</dbReference>
<keyword evidence="3" id="KW-1185">Reference proteome</keyword>
<dbReference type="RefSeq" id="WP_226728192.1">
    <property type="nucleotide sequence ID" value="NZ_JAJAUY010000063.1"/>
</dbReference>
<dbReference type="EMBL" id="JAJAUY010000063">
    <property type="protein sequence ID" value="MCB5181108.1"/>
    <property type="molecule type" value="Genomic_DNA"/>
</dbReference>
<accession>A0ABS8B911</accession>
<dbReference type="InterPro" id="IPR034768">
    <property type="entry name" value="4FE4S_WBL"/>
</dbReference>
<evidence type="ECO:0000313" key="2">
    <source>
        <dbReference type="EMBL" id="MCB5181108.1"/>
    </source>
</evidence>
<dbReference type="Gene3D" id="1.10.10.60">
    <property type="entry name" value="Homeodomain-like"/>
    <property type="match status" value="1"/>
</dbReference>
<protein>
    <submittedName>
        <fullName evidence="2">WhiB family transcriptional regulator</fullName>
    </submittedName>
</protein>
<organism evidence="2 3">
    <name type="scientific">Streptomyces antimicrobicus</name>
    <dbReference type="NCBI Taxonomy" id="2883108"/>
    <lineage>
        <taxon>Bacteria</taxon>
        <taxon>Bacillati</taxon>
        <taxon>Actinomycetota</taxon>
        <taxon>Actinomycetes</taxon>
        <taxon>Kitasatosporales</taxon>
        <taxon>Streptomycetaceae</taxon>
        <taxon>Streptomyces</taxon>
    </lineage>
</organism>
<dbReference type="Pfam" id="PF13384">
    <property type="entry name" value="HTH_23"/>
    <property type="match status" value="1"/>
</dbReference>
<dbReference type="PROSITE" id="PS51674">
    <property type="entry name" value="4FE4S_WBL"/>
    <property type="match status" value="1"/>
</dbReference>
<sequence>MALIETSSTSDFSGAACRGSDVDLYHPSDRQRPQPETLAGCARCGVRLDCLAVALRAEDPQARSGWYGGFGPEDRDAIAALLPLPRDEALSDRVRTARRLVDDGWLINDVAELLGCSRRTVQRYLR</sequence>
<feature type="domain" description="4Fe-4S Wbl-type" evidence="1">
    <location>
        <begin position="16"/>
        <end position="77"/>
    </location>
</feature>
<evidence type="ECO:0000259" key="1">
    <source>
        <dbReference type="PROSITE" id="PS51674"/>
    </source>
</evidence>
<evidence type="ECO:0000313" key="3">
    <source>
        <dbReference type="Proteomes" id="UP001199054"/>
    </source>
</evidence>
<dbReference type="Pfam" id="PF02467">
    <property type="entry name" value="Whib"/>
    <property type="match status" value="1"/>
</dbReference>
<gene>
    <name evidence="2" type="ORF">LG632_17180</name>
</gene>
<reference evidence="2 3" key="1">
    <citation type="submission" date="2021-10" db="EMBL/GenBank/DDBJ databases">
        <title>Streptomyces sp. strain SMC 277, a novel streptomycete isolated from soil.</title>
        <authorList>
            <person name="Chanama M."/>
        </authorList>
    </citation>
    <scope>NUCLEOTIDE SEQUENCE [LARGE SCALE GENOMIC DNA]</scope>
    <source>
        <strain evidence="2 3">SMC 277</strain>
    </source>
</reference>